<protein>
    <submittedName>
        <fullName evidence="2">Uncharacterized protein</fullName>
    </submittedName>
</protein>
<organism evidence="2 3">
    <name type="scientific">Batillaria attramentaria</name>
    <dbReference type="NCBI Taxonomy" id="370345"/>
    <lineage>
        <taxon>Eukaryota</taxon>
        <taxon>Metazoa</taxon>
        <taxon>Spiralia</taxon>
        <taxon>Lophotrochozoa</taxon>
        <taxon>Mollusca</taxon>
        <taxon>Gastropoda</taxon>
        <taxon>Caenogastropoda</taxon>
        <taxon>Sorbeoconcha</taxon>
        <taxon>Cerithioidea</taxon>
        <taxon>Batillariidae</taxon>
        <taxon>Batillaria</taxon>
    </lineage>
</organism>
<keyword evidence="3" id="KW-1185">Reference proteome</keyword>
<reference evidence="2 3" key="1">
    <citation type="journal article" date="2023" name="Sci. Data">
        <title>Genome assembly of the Korean intertidal mud-creeper Batillaria attramentaria.</title>
        <authorList>
            <person name="Patra A.K."/>
            <person name="Ho P.T."/>
            <person name="Jun S."/>
            <person name="Lee S.J."/>
            <person name="Kim Y."/>
            <person name="Won Y.J."/>
        </authorList>
    </citation>
    <scope>NUCLEOTIDE SEQUENCE [LARGE SCALE GENOMIC DNA]</scope>
    <source>
        <strain evidence="2">Wonlab-2016</strain>
    </source>
</reference>
<evidence type="ECO:0000313" key="2">
    <source>
        <dbReference type="EMBL" id="KAK7493923.1"/>
    </source>
</evidence>
<feature type="non-terminal residue" evidence="2">
    <location>
        <position position="262"/>
    </location>
</feature>
<sequence>MVSPLQQGRKQGTICVTGNKDRFPTTGYTTPPIQQWSSEQSEDQKDTRNTRAREKRGRDRLQQRTKKVMKNSQQTFNHTGDRTISFDRDGAKAWRPNAASAEATEANIKESGVVGKEIAHQARLMAVSSVRGDTPSVAVHAAGSRCSINFRSWQAAPDTQHILHSLRHTTPHYRHTRDKIWNCITLGDTDVLPDLNTLLALGPVHLQLQSRVIVKVDKRVEVPHTGKPIHRHTGDALCSIAGVKTPPCKRLRPHGHFMMLMK</sequence>
<evidence type="ECO:0000313" key="3">
    <source>
        <dbReference type="Proteomes" id="UP001519460"/>
    </source>
</evidence>
<evidence type="ECO:0000256" key="1">
    <source>
        <dbReference type="SAM" id="MobiDB-lite"/>
    </source>
</evidence>
<feature type="region of interest" description="Disordered" evidence="1">
    <location>
        <begin position="1"/>
        <end position="73"/>
    </location>
</feature>
<dbReference type="EMBL" id="JACVVK020000088">
    <property type="protein sequence ID" value="KAK7493923.1"/>
    <property type="molecule type" value="Genomic_DNA"/>
</dbReference>
<feature type="compositionally biased region" description="Basic and acidic residues" evidence="1">
    <location>
        <begin position="42"/>
        <end position="62"/>
    </location>
</feature>
<feature type="compositionally biased region" description="Polar residues" evidence="1">
    <location>
        <begin position="1"/>
        <end position="16"/>
    </location>
</feature>
<name>A0ABD0L3W3_9CAEN</name>
<proteinExistence type="predicted"/>
<feature type="compositionally biased region" description="Polar residues" evidence="1">
    <location>
        <begin position="26"/>
        <end position="39"/>
    </location>
</feature>
<dbReference type="AlphaFoldDB" id="A0ABD0L3W3"/>
<accession>A0ABD0L3W3</accession>
<gene>
    <name evidence="2" type="ORF">BaRGS_00014805</name>
</gene>
<dbReference type="Proteomes" id="UP001519460">
    <property type="component" value="Unassembled WGS sequence"/>
</dbReference>
<comment type="caution">
    <text evidence="2">The sequence shown here is derived from an EMBL/GenBank/DDBJ whole genome shotgun (WGS) entry which is preliminary data.</text>
</comment>